<protein>
    <submittedName>
        <fullName evidence="2">Uncharacterized protein</fullName>
    </submittedName>
</protein>
<keyword evidence="4" id="KW-1185">Reference proteome</keyword>
<gene>
    <name evidence="1" type="ORF">Ga0074115_1121</name>
    <name evidence="2" type="ORF">Ga0076813_16143</name>
</gene>
<organism evidence="2 3">
    <name type="scientific">endosymbiont of Ridgeia piscesae</name>
    <dbReference type="NCBI Taxonomy" id="54398"/>
    <lineage>
        <taxon>Bacteria</taxon>
        <taxon>Pseudomonadati</taxon>
        <taxon>Pseudomonadota</taxon>
        <taxon>Gammaproteobacteria</taxon>
        <taxon>sulfur-oxidizing symbionts</taxon>
    </lineage>
</organism>
<name>A0A0T5ZAY2_9GAMM</name>
<proteinExistence type="predicted"/>
<reference evidence="3 4" key="1">
    <citation type="submission" date="2015-11" db="EMBL/GenBank/DDBJ databases">
        <title>The genome of Candidatus Endoriftia persephone in Ridgeia piscesae and population structure of the North Eastern Pacific vestimentiferan symbionts.</title>
        <authorList>
            <person name="Perez M."/>
            <person name="Juniper K.S."/>
        </authorList>
    </citation>
    <scope>NUCLEOTIDE SEQUENCE [LARGE SCALE GENOMIC DNA]</scope>
    <source>
        <strain evidence="2">Ind10</strain>
        <strain evidence="1">Ind11</strain>
    </source>
</reference>
<evidence type="ECO:0000313" key="1">
    <source>
        <dbReference type="EMBL" id="KRT54946.1"/>
    </source>
</evidence>
<dbReference type="Proteomes" id="UP000051634">
    <property type="component" value="Unassembled WGS sequence"/>
</dbReference>
<evidence type="ECO:0000313" key="4">
    <source>
        <dbReference type="Proteomes" id="UP000051634"/>
    </source>
</evidence>
<evidence type="ECO:0000313" key="3">
    <source>
        <dbReference type="Proteomes" id="UP000051276"/>
    </source>
</evidence>
<sequence length="50" mass="5538">MTTANLSSINVGIDVGKDRSMSMSANWTRLSVSRIPPKARSLSLKRCNRM</sequence>
<dbReference type="Proteomes" id="UP000051276">
    <property type="component" value="Unassembled WGS sequence"/>
</dbReference>
<dbReference type="EMBL" id="LDXT01000085">
    <property type="protein sequence ID" value="KRT54946.1"/>
    <property type="molecule type" value="Genomic_DNA"/>
</dbReference>
<dbReference type="EMBL" id="LMXI01000080">
    <property type="protein sequence ID" value="KRT59841.1"/>
    <property type="molecule type" value="Genomic_DNA"/>
</dbReference>
<dbReference type="AlphaFoldDB" id="A0A0T5ZAY2"/>
<evidence type="ECO:0000313" key="2">
    <source>
        <dbReference type="EMBL" id="KRT59841.1"/>
    </source>
</evidence>
<comment type="caution">
    <text evidence="2">The sequence shown here is derived from an EMBL/GenBank/DDBJ whole genome shotgun (WGS) entry which is preliminary data.</text>
</comment>
<accession>A0A0T5ZAY2</accession>